<dbReference type="InterPro" id="IPR025615">
    <property type="entry name" value="TILa_dom"/>
</dbReference>
<dbReference type="SUPFAM" id="SSF56496">
    <property type="entry name" value="Fibrinogen C-terminal domain-like"/>
    <property type="match status" value="2"/>
</dbReference>
<keyword evidence="1" id="KW-0245">EGF-like domain</keyword>
<dbReference type="Pfam" id="PF00147">
    <property type="entry name" value="Fibrinogen_C"/>
    <property type="match status" value="1"/>
</dbReference>
<dbReference type="PROSITE" id="PS50026">
    <property type="entry name" value="EGF_3"/>
    <property type="match status" value="1"/>
</dbReference>
<evidence type="ECO:0000259" key="4">
    <source>
        <dbReference type="PROSITE" id="PS51406"/>
    </source>
</evidence>
<dbReference type="Proteomes" id="UP000230750">
    <property type="component" value="Unassembled WGS sequence"/>
</dbReference>
<proteinExistence type="predicted"/>
<keyword evidence="6" id="KW-1185">Reference proteome</keyword>
<sequence>MSYLTNQADYELRVDIELSNGASFYTTYSGFRITDEWGQNQVTHIEDVESNAGTLISTCPTNMIYGLCSCRATCVDSNGQSGCNSDCLGTEGCTCPAGFVMQGSECINASECGCFVAEANLVIPSGETSVNEDCTQKCSCNNNRLICVDYICSTDAVCDVRNEIRQCYCNEGYEGNGETCESLYTDCQAVNDAGRGDGVYAIMPTGWQESPFNVHCKMHGDEGWTVFQRRTDDDTSFNQNWTAYKDGFGNSRNFRLGNEKLYYLTNQNPTKLRLDITTSDGTSLYAEFTEFQIESEDTKYKMNKLGSRTSPSGYAERCGHVAHLYLSYVVHKLTIMDVPYFAGYISLVTKEPFSNTTKTTTHAIPSTQRSTEAAGGTRIVGALLVIVIAIALISNTAAAASHLYFKTSTVYNGGEKDLL</sequence>
<evidence type="ECO:0000313" key="6">
    <source>
        <dbReference type="Proteomes" id="UP000230750"/>
    </source>
</evidence>
<dbReference type="InterPro" id="IPR002181">
    <property type="entry name" value="Fibrinogen_a/b/g_C_dom"/>
</dbReference>
<evidence type="ECO:0000256" key="2">
    <source>
        <dbReference type="SAM" id="Phobius"/>
    </source>
</evidence>
<protein>
    <submittedName>
        <fullName evidence="5">Fibrinogen-like protein</fullName>
    </submittedName>
</protein>
<dbReference type="EMBL" id="MRZV01001295">
    <property type="protein sequence ID" value="PIK38969.1"/>
    <property type="molecule type" value="Genomic_DNA"/>
</dbReference>
<dbReference type="GO" id="GO:0005615">
    <property type="term" value="C:extracellular space"/>
    <property type="evidence" value="ECO:0007669"/>
    <property type="project" value="TreeGrafter"/>
</dbReference>
<dbReference type="InterPro" id="IPR050373">
    <property type="entry name" value="Fibrinogen_C-term_domain"/>
</dbReference>
<dbReference type="SMART" id="SM00186">
    <property type="entry name" value="FBG"/>
    <property type="match status" value="1"/>
</dbReference>
<reference evidence="5 6" key="1">
    <citation type="journal article" date="2017" name="PLoS Biol.">
        <title>The sea cucumber genome provides insights into morphological evolution and visceral regeneration.</title>
        <authorList>
            <person name="Zhang X."/>
            <person name="Sun L."/>
            <person name="Yuan J."/>
            <person name="Sun Y."/>
            <person name="Gao Y."/>
            <person name="Zhang L."/>
            <person name="Li S."/>
            <person name="Dai H."/>
            <person name="Hamel J.F."/>
            <person name="Liu C."/>
            <person name="Yu Y."/>
            <person name="Liu S."/>
            <person name="Lin W."/>
            <person name="Guo K."/>
            <person name="Jin S."/>
            <person name="Xu P."/>
            <person name="Storey K.B."/>
            <person name="Huan P."/>
            <person name="Zhang T."/>
            <person name="Zhou Y."/>
            <person name="Zhang J."/>
            <person name="Lin C."/>
            <person name="Li X."/>
            <person name="Xing L."/>
            <person name="Huo D."/>
            <person name="Sun M."/>
            <person name="Wang L."/>
            <person name="Mercier A."/>
            <person name="Li F."/>
            <person name="Yang H."/>
            <person name="Xiang J."/>
        </authorList>
    </citation>
    <scope>NUCLEOTIDE SEQUENCE [LARGE SCALE GENOMIC DNA]</scope>
    <source>
        <strain evidence="5">Shaxun</strain>
        <tissue evidence="5">Muscle</tissue>
    </source>
</reference>
<name>A0A2G8JTD5_STIJA</name>
<dbReference type="AlphaFoldDB" id="A0A2G8JTD5"/>
<dbReference type="InterPro" id="IPR000742">
    <property type="entry name" value="EGF"/>
</dbReference>
<dbReference type="SUPFAM" id="SSF57567">
    <property type="entry name" value="Serine protease inhibitors"/>
    <property type="match status" value="1"/>
</dbReference>
<dbReference type="InterPro" id="IPR002919">
    <property type="entry name" value="TIL_dom"/>
</dbReference>
<comment type="caution">
    <text evidence="5">The sequence shown here is derived from an EMBL/GenBank/DDBJ whole genome shotgun (WGS) entry which is preliminary data.</text>
</comment>
<comment type="caution">
    <text evidence="1">Lacks conserved residue(s) required for the propagation of feature annotation.</text>
</comment>
<keyword evidence="2" id="KW-1133">Transmembrane helix</keyword>
<evidence type="ECO:0000256" key="1">
    <source>
        <dbReference type="PROSITE-ProRule" id="PRU00076"/>
    </source>
</evidence>
<organism evidence="5 6">
    <name type="scientific">Stichopus japonicus</name>
    <name type="common">Sea cucumber</name>
    <dbReference type="NCBI Taxonomy" id="307972"/>
    <lineage>
        <taxon>Eukaryota</taxon>
        <taxon>Metazoa</taxon>
        <taxon>Echinodermata</taxon>
        <taxon>Eleutherozoa</taxon>
        <taxon>Echinozoa</taxon>
        <taxon>Holothuroidea</taxon>
        <taxon>Aspidochirotacea</taxon>
        <taxon>Aspidochirotida</taxon>
        <taxon>Stichopodidae</taxon>
        <taxon>Apostichopus</taxon>
    </lineage>
</organism>
<accession>A0A2G8JTD5</accession>
<dbReference type="PROSITE" id="PS51406">
    <property type="entry name" value="FIBRINOGEN_C_2"/>
    <property type="match status" value="1"/>
</dbReference>
<dbReference type="Gene3D" id="3.90.215.10">
    <property type="entry name" value="Gamma Fibrinogen, chain A, domain 1"/>
    <property type="match status" value="2"/>
</dbReference>
<keyword evidence="2" id="KW-0472">Membrane</keyword>
<dbReference type="Pfam" id="PF12714">
    <property type="entry name" value="TILa"/>
    <property type="match status" value="1"/>
</dbReference>
<dbReference type="InterPro" id="IPR014716">
    <property type="entry name" value="Fibrinogen_a/b/g_C_1"/>
</dbReference>
<evidence type="ECO:0000313" key="5">
    <source>
        <dbReference type="EMBL" id="PIK38969.1"/>
    </source>
</evidence>
<dbReference type="Gene3D" id="2.10.25.10">
    <property type="entry name" value="Laminin"/>
    <property type="match status" value="2"/>
</dbReference>
<dbReference type="InterPro" id="IPR036084">
    <property type="entry name" value="Ser_inhib-like_sf"/>
</dbReference>
<dbReference type="Pfam" id="PF01826">
    <property type="entry name" value="TIL"/>
    <property type="match status" value="1"/>
</dbReference>
<feature type="domain" description="EGF-like" evidence="3">
    <location>
        <begin position="143"/>
        <end position="181"/>
    </location>
</feature>
<dbReference type="PROSITE" id="PS01186">
    <property type="entry name" value="EGF_2"/>
    <property type="match status" value="1"/>
</dbReference>
<dbReference type="CDD" id="cd19941">
    <property type="entry name" value="TIL"/>
    <property type="match status" value="1"/>
</dbReference>
<dbReference type="InterPro" id="IPR036056">
    <property type="entry name" value="Fibrinogen-like_C"/>
</dbReference>
<feature type="domain" description="Fibrinogen C-terminal" evidence="4">
    <location>
        <begin position="178"/>
        <end position="306"/>
    </location>
</feature>
<evidence type="ECO:0000259" key="3">
    <source>
        <dbReference type="PROSITE" id="PS50026"/>
    </source>
</evidence>
<dbReference type="OrthoDB" id="160294at2759"/>
<feature type="transmembrane region" description="Helical" evidence="2">
    <location>
        <begin position="379"/>
        <end position="405"/>
    </location>
</feature>
<gene>
    <name evidence="5" type="ORF">BSL78_24198</name>
</gene>
<keyword evidence="2" id="KW-0812">Transmembrane</keyword>
<dbReference type="PANTHER" id="PTHR19143">
    <property type="entry name" value="FIBRINOGEN/TENASCIN/ANGIOPOEITIN"/>
    <property type="match status" value="1"/>
</dbReference>
<dbReference type="STRING" id="307972.A0A2G8JTD5"/>